<reference evidence="1" key="1">
    <citation type="submission" date="2023-06" db="EMBL/GenBank/DDBJ databases">
        <title>Genome-scale phylogeny and comparative genomics of the fungal order Sordariales.</title>
        <authorList>
            <consortium name="Lawrence Berkeley National Laboratory"/>
            <person name="Hensen N."/>
            <person name="Bonometti L."/>
            <person name="Westerberg I."/>
            <person name="Brannstrom I.O."/>
            <person name="Guillou S."/>
            <person name="Cros-Aarteil S."/>
            <person name="Calhoun S."/>
            <person name="Haridas S."/>
            <person name="Kuo A."/>
            <person name="Mondo S."/>
            <person name="Pangilinan J."/>
            <person name="Riley R."/>
            <person name="Labutti K."/>
            <person name="Andreopoulos B."/>
            <person name="Lipzen A."/>
            <person name="Chen C."/>
            <person name="Yanf M."/>
            <person name="Daum C."/>
            <person name="Ng V."/>
            <person name="Clum A."/>
            <person name="Steindorff A."/>
            <person name="Ohm R."/>
            <person name="Martin F."/>
            <person name="Silar P."/>
            <person name="Natvig D."/>
            <person name="Lalanne C."/>
            <person name="Gautier V."/>
            <person name="Ament-Velasquez S.L."/>
            <person name="Kruys A."/>
            <person name="Hutchinson M.I."/>
            <person name="Powell A.J."/>
            <person name="Barry K."/>
            <person name="Miller A.N."/>
            <person name="Grigoriev I.V."/>
            <person name="Debuchy R."/>
            <person name="Gladieux P."/>
            <person name="Thoren M.H."/>
            <person name="Johannesson H."/>
        </authorList>
    </citation>
    <scope>NUCLEOTIDE SEQUENCE</scope>
    <source>
        <strain evidence="1">SMH4607-1</strain>
    </source>
</reference>
<gene>
    <name evidence="1" type="ORF">B0H67DRAFT_196856</name>
</gene>
<protein>
    <submittedName>
        <fullName evidence="1">Uncharacterized protein</fullName>
    </submittedName>
</protein>
<evidence type="ECO:0000313" key="2">
    <source>
        <dbReference type="Proteomes" id="UP001172102"/>
    </source>
</evidence>
<keyword evidence="2" id="KW-1185">Reference proteome</keyword>
<dbReference type="AlphaFoldDB" id="A0AA40ARG9"/>
<sequence length="103" mass="11303">MSTNNLVCTPLFTLTTQSSSAVLTEGCCTNNILIPTLSPVNQIPTSDLRPSFNSTFVFSNKISHWQDLEDPTKRTCPEVTISVTSLLLFSGEHPLWDSATLKT</sequence>
<accession>A0AA40ARG9</accession>
<evidence type="ECO:0000313" key="1">
    <source>
        <dbReference type="EMBL" id="KAK0720612.1"/>
    </source>
</evidence>
<name>A0AA40ARG9_9PEZI</name>
<comment type="caution">
    <text evidence="1">The sequence shown here is derived from an EMBL/GenBank/DDBJ whole genome shotgun (WGS) entry which is preliminary data.</text>
</comment>
<dbReference type="Proteomes" id="UP001172102">
    <property type="component" value="Unassembled WGS sequence"/>
</dbReference>
<proteinExistence type="predicted"/>
<dbReference type="EMBL" id="JAUKUA010000003">
    <property type="protein sequence ID" value="KAK0720612.1"/>
    <property type="molecule type" value="Genomic_DNA"/>
</dbReference>
<organism evidence="1 2">
    <name type="scientific">Lasiosphaeris hirsuta</name>
    <dbReference type="NCBI Taxonomy" id="260670"/>
    <lineage>
        <taxon>Eukaryota</taxon>
        <taxon>Fungi</taxon>
        <taxon>Dikarya</taxon>
        <taxon>Ascomycota</taxon>
        <taxon>Pezizomycotina</taxon>
        <taxon>Sordariomycetes</taxon>
        <taxon>Sordariomycetidae</taxon>
        <taxon>Sordariales</taxon>
        <taxon>Lasiosphaeriaceae</taxon>
        <taxon>Lasiosphaeris</taxon>
    </lineage>
</organism>